<evidence type="ECO:0000313" key="3">
    <source>
        <dbReference type="Proteomes" id="UP001596509"/>
    </source>
</evidence>
<name>A0ABW2MJI0_9ACTN</name>
<feature type="chain" id="PRO_5046714618" description="Secreted protein" evidence="1">
    <location>
        <begin position="26"/>
        <end position="77"/>
    </location>
</feature>
<dbReference type="Proteomes" id="UP001596509">
    <property type="component" value="Unassembled WGS sequence"/>
</dbReference>
<feature type="signal peptide" evidence="1">
    <location>
        <begin position="1"/>
        <end position="25"/>
    </location>
</feature>
<accession>A0ABW2MJI0</accession>
<evidence type="ECO:0008006" key="4">
    <source>
        <dbReference type="Google" id="ProtNLM"/>
    </source>
</evidence>
<evidence type="ECO:0000256" key="1">
    <source>
        <dbReference type="SAM" id="SignalP"/>
    </source>
</evidence>
<keyword evidence="3" id="KW-1185">Reference proteome</keyword>
<evidence type="ECO:0000313" key="2">
    <source>
        <dbReference type="EMBL" id="MFC7353389.1"/>
    </source>
</evidence>
<dbReference type="RefSeq" id="WP_030077177.1">
    <property type="nucleotide sequence ID" value="NZ_JBHTCK010000006.1"/>
</dbReference>
<proteinExistence type="predicted"/>
<sequence>MRHLFQAVGVVCALVVVGVAGVSVAAAESRGTNDDTGWGAPAARTIAKDTGWGTPGVRTIAADTGWGVADTGWGRTA</sequence>
<comment type="caution">
    <text evidence="2">The sequence shown here is derived from an EMBL/GenBank/DDBJ whole genome shotgun (WGS) entry which is preliminary data.</text>
</comment>
<keyword evidence="1" id="KW-0732">Signal</keyword>
<protein>
    <recommendedName>
        <fullName evidence="4">Secreted protein</fullName>
    </recommendedName>
</protein>
<gene>
    <name evidence="2" type="ORF">ACFQW9_22345</name>
</gene>
<reference evidence="3" key="1">
    <citation type="journal article" date="2019" name="Int. J. Syst. Evol. Microbiol.">
        <title>The Global Catalogue of Microorganisms (GCM) 10K type strain sequencing project: providing services to taxonomists for standard genome sequencing and annotation.</title>
        <authorList>
            <consortium name="The Broad Institute Genomics Platform"/>
            <consortium name="The Broad Institute Genome Sequencing Center for Infectious Disease"/>
            <person name="Wu L."/>
            <person name="Ma J."/>
        </authorList>
    </citation>
    <scope>NUCLEOTIDE SEQUENCE [LARGE SCALE GENOMIC DNA]</scope>
    <source>
        <strain evidence="3">ICMP 19430</strain>
    </source>
</reference>
<organism evidence="2 3">
    <name type="scientific">Streptomyces caviscabies</name>
    <dbReference type="NCBI Taxonomy" id="90079"/>
    <lineage>
        <taxon>Bacteria</taxon>
        <taxon>Bacillati</taxon>
        <taxon>Actinomycetota</taxon>
        <taxon>Actinomycetes</taxon>
        <taxon>Kitasatosporales</taxon>
        <taxon>Streptomycetaceae</taxon>
        <taxon>Streptomyces</taxon>
    </lineage>
</organism>
<dbReference type="EMBL" id="JBHTCK010000006">
    <property type="protein sequence ID" value="MFC7353389.1"/>
    <property type="molecule type" value="Genomic_DNA"/>
</dbReference>